<name>A0ABQ6HPB4_9MICO</name>
<dbReference type="EC" id="6.3.5.-" evidence="1"/>
<dbReference type="Gene3D" id="1.10.20.60">
    <property type="entry name" value="Glu-tRNAGln amidotransferase C subunit, N-terminal domain"/>
    <property type="match status" value="1"/>
</dbReference>
<feature type="region of interest" description="Disordered" evidence="2">
    <location>
        <begin position="78"/>
        <end position="101"/>
    </location>
</feature>
<feature type="compositionally biased region" description="Basic and acidic residues" evidence="2">
    <location>
        <begin position="88"/>
        <end position="101"/>
    </location>
</feature>
<comment type="catalytic activity">
    <reaction evidence="1">
        <text>L-aspartyl-tRNA(Asn) + L-glutamine + ATP + H2O = L-asparaginyl-tRNA(Asn) + L-glutamate + ADP + phosphate + 2 H(+)</text>
        <dbReference type="Rhea" id="RHEA:14513"/>
        <dbReference type="Rhea" id="RHEA-COMP:9674"/>
        <dbReference type="Rhea" id="RHEA-COMP:9677"/>
        <dbReference type="ChEBI" id="CHEBI:15377"/>
        <dbReference type="ChEBI" id="CHEBI:15378"/>
        <dbReference type="ChEBI" id="CHEBI:29985"/>
        <dbReference type="ChEBI" id="CHEBI:30616"/>
        <dbReference type="ChEBI" id="CHEBI:43474"/>
        <dbReference type="ChEBI" id="CHEBI:58359"/>
        <dbReference type="ChEBI" id="CHEBI:78515"/>
        <dbReference type="ChEBI" id="CHEBI:78516"/>
        <dbReference type="ChEBI" id="CHEBI:456216"/>
    </reaction>
</comment>
<comment type="catalytic activity">
    <reaction evidence="1">
        <text>L-glutamyl-tRNA(Gln) + L-glutamine + ATP + H2O = L-glutaminyl-tRNA(Gln) + L-glutamate + ADP + phosphate + H(+)</text>
        <dbReference type="Rhea" id="RHEA:17521"/>
        <dbReference type="Rhea" id="RHEA-COMP:9681"/>
        <dbReference type="Rhea" id="RHEA-COMP:9684"/>
        <dbReference type="ChEBI" id="CHEBI:15377"/>
        <dbReference type="ChEBI" id="CHEBI:15378"/>
        <dbReference type="ChEBI" id="CHEBI:29985"/>
        <dbReference type="ChEBI" id="CHEBI:30616"/>
        <dbReference type="ChEBI" id="CHEBI:43474"/>
        <dbReference type="ChEBI" id="CHEBI:58359"/>
        <dbReference type="ChEBI" id="CHEBI:78520"/>
        <dbReference type="ChEBI" id="CHEBI:78521"/>
        <dbReference type="ChEBI" id="CHEBI:456216"/>
    </reaction>
</comment>
<dbReference type="PANTHER" id="PTHR15004">
    <property type="entry name" value="GLUTAMYL-TRNA(GLN) AMIDOTRANSFERASE SUBUNIT C, MITOCHONDRIAL"/>
    <property type="match status" value="1"/>
</dbReference>
<keyword evidence="1" id="KW-0547">Nucleotide-binding</keyword>
<dbReference type="HAMAP" id="MF_00122">
    <property type="entry name" value="GatC"/>
    <property type="match status" value="1"/>
</dbReference>
<keyword evidence="1" id="KW-0067">ATP-binding</keyword>
<dbReference type="Proteomes" id="UP001157109">
    <property type="component" value="Unassembled WGS sequence"/>
</dbReference>
<dbReference type="InterPro" id="IPR036113">
    <property type="entry name" value="Asp/Glu-ADT_sf_sub_c"/>
</dbReference>
<evidence type="ECO:0000256" key="1">
    <source>
        <dbReference type="HAMAP-Rule" id="MF_00122"/>
    </source>
</evidence>
<keyword evidence="1" id="KW-0436">Ligase</keyword>
<dbReference type="Pfam" id="PF02686">
    <property type="entry name" value="GatC"/>
    <property type="match status" value="1"/>
</dbReference>
<dbReference type="PANTHER" id="PTHR15004:SF0">
    <property type="entry name" value="GLUTAMYL-TRNA(GLN) AMIDOTRANSFERASE SUBUNIT C, MITOCHONDRIAL"/>
    <property type="match status" value="1"/>
</dbReference>
<comment type="subunit">
    <text evidence="1">Heterotrimer of A, B and C subunits.</text>
</comment>
<proteinExistence type="inferred from homology"/>
<dbReference type="NCBIfam" id="TIGR00135">
    <property type="entry name" value="gatC"/>
    <property type="match status" value="1"/>
</dbReference>
<comment type="similarity">
    <text evidence="1">Belongs to the GatC family.</text>
</comment>
<dbReference type="InterPro" id="IPR003837">
    <property type="entry name" value="GatC"/>
</dbReference>
<evidence type="ECO:0000256" key="2">
    <source>
        <dbReference type="SAM" id="MobiDB-lite"/>
    </source>
</evidence>
<keyword evidence="1" id="KW-0648">Protein biosynthesis</keyword>
<gene>
    <name evidence="1 3" type="primary">gatC</name>
    <name evidence="3" type="ORF">GCM10025862_22080</name>
</gene>
<dbReference type="RefSeq" id="WP_241444914.1">
    <property type="nucleotide sequence ID" value="NZ_BSUJ01000001.1"/>
</dbReference>
<keyword evidence="4" id="KW-1185">Reference proteome</keyword>
<organism evidence="3 4">
    <name type="scientific">Arsenicicoccus piscis</name>
    <dbReference type="NCBI Taxonomy" id="673954"/>
    <lineage>
        <taxon>Bacteria</taxon>
        <taxon>Bacillati</taxon>
        <taxon>Actinomycetota</taxon>
        <taxon>Actinomycetes</taxon>
        <taxon>Micrococcales</taxon>
        <taxon>Intrasporangiaceae</taxon>
        <taxon>Arsenicicoccus</taxon>
    </lineage>
</organism>
<comment type="function">
    <text evidence="1">Allows the formation of correctly charged Asn-tRNA(Asn) or Gln-tRNA(Gln) through the transamidation of misacylated Asp-tRNA(Asn) or Glu-tRNA(Gln) in organisms which lack either or both of asparaginyl-tRNA or glutaminyl-tRNA synthetases. The reaction takes place in the presence of glutamine and ATP through an activated phospho-Asp-tRNA(Asn) or phospho-Glu-tRNA(Gln).</text>
</comment>
<protein>
    <recommendedName>
        <fullName evidence="1">Aspartyl/glutamyl-tRNA(Asn/Gln) amidotransferase subunit C</fullName>
        <shortName evidence="1">Asp/Glu-ADT subunit C</shortName>
        <ecNumber evidence="1">6.3.5.-</ecNumber>
    </recommendedName>
</protein>
<comment type="caution">
    <text evidence="3">The sequence shown here is derived from an EMBL/GenBank/DDBJ whole genome shotgun (WGS) entry which is preliminary data.</text>
</comment>
<evidence type="ECO:0000313" key="3">
    <source>
        <dbReference type="EMBL" id="GMA20187.1"/>
    </source>
</evidence>
<dbReference type="EMBL" id="BSUJ01000001">
    <property type="protein sequence ID" value="GMA20187.1"/>
    <property type="molecule type" value="Genomic_DNA"/>
</dbReference>
<reference evidence="4" key="1">
    <citation type="journal article" date="2019" name="Int. J. Syst. Evol. Microbiol.">
        <title>The Global Catalogue of Microorganisms (GCM) 10K type strain sequencing project: providing services to taxonomists for standard genome sequencing and annotation.</title>
        <authorList>
            <consortium name="The Broad Institute Genomics Platform"/>
            <consortium name="The Broad Institute Genome Sequencing Center for Infectious Disease"/>
            <person name="Wu L."/>
            <person name="Ma J."/>
        </authorList>
    </citation>
    <scope>NUCLEOTIDE SEQUENCE [LARGE SCALE GENOMIC DNA]</scope>
    <source>
        <strain evidence="4">NBRC 105830</strain>
    </source>
</reference>
<accession>A0ABQ6HPB4</accession>
<sequence>MSALSREQVAHLAGLARIQMTDAELDKMAGELAVILDSVAQVGEVTAQDIPPMSHPLPLTNVTRPDVVRPLDERLTAQQALSGAPAQEDGRFEVPRILSED</sequence>
<dbReference type="SUPFAM" id="SSF141000">
    <property type="entry name" value="Glu-tRNAGln amidotransferase C subunit"/>
    <property type="match status" value="1"/>
</dbReference>
<evidence type="ECO:0000313" key="4">
    <source>
        <dbReference type="Proteomes" id="UP001157109"/>
    </source>
</evidence>